<evidence type="ECO:0000313" key="3">
    <source>
        <dbReference type="EMBL" id="KAE9399621.1"/>
    </source>
</evidence>
<dbReference type="AlphaFoldDB" id="A0A6A4HPM2"/>
<protein>
    <recommendedName>
        <fullName evidence="2">DUF6536 domain-containing protein</fullName>
    </recommendedName>
</protein>
<feature type="transmembrane region" description="Helical" evidence="1">
    <location>
        <begin position="480"/>
        <end position="501"/>
    </location>
</feature>
<evidence type="ECO:0000259" key="2">
    <source>
        <dbReference type="Pfam" id="PF20163"/>
    </source>
</evidence>
<accession>A0A6A4HPM2</accession>
<keyword evidence="1" id="KW-0812">Transmembrane</keyword>
<reference evidence="3" key="1">
    <citation type="journal article" date="2019" name="Environ. Microbiol.">
        <title>Fungal ecological strategies reflected in gene transcription - a case study of two litter decomposers.</title>
        <authorList>
            <person name="Barbi F."/>
            <person name="Kohler A."/>
            <person name="Barry K."/>
            <person name="Baskaran P."/>
            <person name="Daum C."/>
            <person name="Fauchery L."/>
            <person name="Ihrmark K."/>
            <person name="Kuo A."/>
            <person name="LaButti K."/>
            <person name="Lipzen A."/>
            <person name="Morin E."/>
            <person name="Grigoriev I.V."/>
            <person name="Henrissat B."/>
            <person name="Lindahl B."/>
            <person name="Martin F."/>
        </authorList>
    </citation>
    <scope>NUCLEOTIDE SEQUENCE</scope>
    <source>
        <strain evidence="3">JB14</strain>
    </source>
</reference>
<keyword evidence="1" id="KW-0472">Membrane</keyword>
<organism evidence="3 4">
    <name type="scientific">Gymnopus androsaceus JB14</name>
    <dbReference type="NCBI Taxonomy" id="1447944"/>
    <lineage>
        <taxon>Eukaryota</taxon>
        <taxon>Fungi</taxon>
        <taxon>Dikarya</taxon>
        <taxon>Basidiomycota</taxon>
        <taxon>Agaricomycotina</taxon>
        <taxon>Agaricomycetes</taxon>
        <taxon>Agaricomycetidae</taxon>
        <taxon>Agaricales</taxon>
        <taxon>Marasmiineae</taxon>
        <taxon>Omphalotaceae</taxon>
        <taxon>Gymnopus</taxon>
    </lineage>
</organism>
<evidence type="ECO:0000256" key="1">
    <source>
        <dbReference type="SAM" id="Phobius"/>
    </source>
</evidence>
<dbReference type="OrthoDB" id="2924511at2759"/>
<gene>
    <name evidence="3" type="ORF">BT96DRAFT_820335</name>
</gene>
<feature type="transmembrane region" description="Helical" evidence="1">
    <location>
        <begin position="307"/>
        <end position="326"/>
    </location>
</feature>
<sequence length="573" mass="63477">MEVDEAHERGFWLDIGLQSIGNLKYTSRWKRLVWILLSAASIPLHLFYNSSFFSTLSANDYVVYLAQGPDVEHIPKNNGTLDLDCSVTSTNCPEGAQFEISNWGFLSASDCLQAYAVDFLSDRRNLVVVGNSTNNSGFFIFGGFNSDVSFEWICEHEIDGAVEDIPCDSQWRTINASNWQIQTPNGGFKALQISVDYCLSEAIAPRCQLQFNLPLLIIVIFFNIVKVICMVIVATKMKDHPLVTVGDAIASFMDHPQPHTKEMCLVSQNHFKDHNKGQHPASESLPIQYNPQRVKWMNIASWQHWKITASLFFGAISIVIGLLVYATSELQHKGFNEGFSSLWQFGIGKAQSEYIITWGLPRQGYGALLVSVLISNSPQIILSIIYLVFNSLCTKLFLALEWSSYAHSRKPLRVSQPRGNQRSTYFLQIPYRFGIPLMAYSALLHWLVSQSIFLVAVTYWDGNDVDIENSIISCGFSPLGMIFTSIVAASLILSALAVGYFKHLDCDIPLAGSCSAAIAAACHPPEDGSDCLKPLKWGVVSCNGDHNDSGEVAAHISFSSGEVAEPVPGCYYS</sequence>
<dbReference type="Proteomes" id="UP000799118">
    <property type="component" value="Unassembled WGS sequence"/>
</dbReference>
<feature type="transmembrane region" description="Helical" evidence="1">
    <location>
        <begin position="213"/>
        <end position="234"/>
    </location>
</feature>
<feature type="domain" description="DUF6536" evidence="2">
    <location>
        <begin position="2"/>
        <end position="67"/>
    </location>
</feature>
<feature type="transmembrane region" description="Helical" evidence="1">
    <location>
        <begin position="437"/>
        <end position="460"/>
    </location>
</feature>
<dbReference type="Pfam" id="PF20163">
    <property type="entry name" value="DUF6536"/>
    <property type="match status" value="1"/>
</dbReference>
<evidence type="ECO:0000313" key="4">
    <source>
        <dbReference type="Proteomes" id="UP000799118"/>
    </source>
</evidence>
<dbReference type="PANTHER" id="PTHR35395">
    <property type="entry name" value="DUF6536 DOMAIN-CONTAINING PROTEIN"/>
    <property type="match status" value="1"/>
</dbReference>
<keyword evidence="4" id="KW-1185">Reference proteome</keyword>
<dbReference type="PANTHER" id="PTHR35395:SF1">
    <property type="entry name" value="DUF6536 DOMAIN-CONTAINING PROTEIN"/>
    <property type="match status" value="1"/>
</dbReference>
<dbReference type="InterPro" id="IPR046623">
    <property type="entry name" value="DUF6536"/>
</dbReference>
<name>A0A6A4HPM2_9AGAR</name>
<proteinExistence type="predicted"/>
<dbReference type="EMBL" id="ML769467">
    <property type="protein sequence ID" value="KAE9399621.1"/>
    <property type="molecule type" value="Genomic_DNA"/>
</dbReference>
<keyword evidence="1" id="KW-1133">Transmembrane helix</keyword>